<dbReference type="SUPFAM" id="SSF56672">
    <property type="entry name" value="DNA/RNA polymerases"/>
    <property type="match status" value="1"/>
</dbReference>
<proteinExistence type="predicted"/>
<dbReference type="CDD" id="cd09272">
    <property type="entry name" value="RNase_HI_RT_Ty1"/>
    <property type="match status" value="1"/>
</dbReference>
<gene>
    <name evidence="2" type="ORF">G2W53_015645</name>
</gene>
<keyword evidence="3" id="KW-1185">Reference proteome</keyword>
<dbReference type="InterPro" id="IPR043502">
    <property type="entry name" value="DNA/RNA_pol_sf"/>
</dbReference>
<organism evidence="2 3">
    <name type="scientific">Senna tora</name>
    <dbReference type="NCBI Taxonomy" id="362788"/>
    <lineage>
        <taxon>Eukaryota</taxon>
        <taxon>Viridiplantae</taxon>
        <taxon>Streptophyta</taxon>
        <taxon>Embryophyta</taxon>
        <taxon>Tracheophyta</taxon>
        <taxon>Spermatophyta</taxon>
        <taxon>Magnoliopsida</taxon>
        <taxon>eudicotyledons</taxon>
        <taxon>Gunneridae</taxon>
        <taxon>Pentapetalae</taxon>
        <taxon>rosids</taxon>
        <taxon>fabids</taxon>
        <taxon>Fabales</taxon>
        <taxon>Fabaceae</taxon>
        <taxon>Caesalpinioideae</taxon>
        <taxon>Cassia clade</taxon>
        <taxon>Senna</taxon>
    </lineage>
</organism>
<protein>
    <submittedName>
        <fullName evidence="2">Copia protein</fullName>
    </submittedName>
</protein>
<reference evidence="2" key="1">
    <citation type="submission" date="2020-09" db="EMBL/GenBank/DDBJ databases">
        <title>Genome-Enabled Discovery of Anthraquinone Biosynthesis in Senna tora.</title>
        <authorList>
            <person name="Kang S.-H."/>
            <person name="Pandey R.P."/>
            <person name="Lee C.-M."/>
            <person name="Sim J.-S."/>
            <person name="Jeong J.-T."/>
            <person name="Choi B.-S."/>
            <person name="Jung M."/>
            <person name="Ginzburg D."/>
            <person name="Zhao K."/>
            <person name="Won S.Y."/>
            <person name="Oh T.-J."/>
            <person name="Yu Y."/>
            <person name="Kim N.-H."/>
            <person name="Lee O.R."/>
            <person name="Lee T.-H."/>
            <person name="Bashyal P."/>
            <person name="Kim T.-S."/>
            <person name="Lee W.-H."/>
            <person name="Kawkins C."/>
            <person name="Kim C.-K."/>
            <person name="Kim J.S."/>
            <person name="Ahn B.O."/>
            <person name="Rhee S.Y."/>
            <person name="Sohng J.K."/>
        </authorList>
    </citation>
    <scope>NUCLEOTIDE SEQUENCE</scope>
    <source>
        <tissue evidence="2">Leaf</tissue>
    </source>
</reference>
<dbReference type="PANTHER" id="PTHR11439:SF503">
    <property type="entry name" value="CYSTEINE-RICH RLK (RECEPTOR-LIKE PROTEIN KINASE) 8"/>
    <property type="match status" value="1"/>
</dbReference>
<evidence type="ECO:0000313" key="3">
    <source>
        <dbReference type="Proteomes" id="UP000634136"/>
    </source>
</evidence>
<feature type="compositionally biased region" description="Polar residues" evidence="1">
    <location>
        <begin position="30"/>
        <end position="66"/>
    </location>
</feature>
<comment type="caution">
    <text evidence="2">The sequence shown here is derived from an EMBL/GenBank/DDBJ whole genome shotgun (WGS) entry which is preliminary data.</text>
</comment>
<dbReference type="Proteomes" id="UP000634136">
    <property type="component" value="Unassembled WGS sequence"/>
</dbReference>
<dbReference type="EMBL" id="JAAIUW010000005">
    <property type="protein sequence ID" value="KAF7833312.1"/>
    <property type="molecule type" value="Genomic_DNA"/>
</dbReference>
<accession>A0A835CAB2</accession>
<sequence>MDLSHKVEERNRVLAKCREEHEKAKVIRVIQSSHTQWAPTKPNSGKTPAQTELSSKLNTTTQPNRGTESKRTEEKNTSSSIASIGRSKVRRLTPEEVAEKHRLGECFTCDEKYSPANKCKNKQLNILIMSSPVEDGEDEILLEEFYAKGEREDAHSGDGALMALSMNSIAGLTGGRTMKGTEIEQKFYPFDLGGVDMILCITWLESLGEVKVNWRLLTMKYRVGEALVCLKRDASLAKTEVSYRSVLKSIRKGGQGFMLELSKMESQTEVKSETQEVFGEVQVLLDEFKEVYEPLKILPPRRARDHAILVKEVLMQNKIPIAYFSQLLSNRAQKSSVYERELMAIVFARIIDPDQQKWVSKLMGYNFKIQYKPGVENKAVDALSRRHEPLELKAFSVWRGDEFDEWVKEVQNDEQLTKIKQQLISGEKPPAGYALQNGFLVYHGRLVIPKGSPWVARSKPVATPLVHNEKFSKIKKGNDVGPSYYRSLVGILLYLTSSRPDFMYAAGVLSRLSKKQEVVAQSTYIATAAAANQAIWLRKMLNDLHQTQEEATVIRVDNQSAIAMAKNPVHHGHTKHINVKFHAVRQAAKEGSVELVYCKSEEQLADIMTKSVSKGRFEFMRIQLGVLKKNLKGGMLMY</sequence>
<evidence type="ECO:0000256" key="1">
    <source>
        <dbReference type="SAM" id="MobiDB-lite"/>
    </source>
</evidence>
<dbReference type="OrthoDB" id="6772952at2759"/>
<feature type="region of interest" description="Disordered" evidence="1">
    <location>
        <begin position="30"/>
        <end position="88"/>
    </location>
</feature>
<feature type="compositionally biased region" description="Basic and acidic residues" evidence="1">
    <location>
        <begin position="67"/>
        <end position="76"/>
    </location>
</feature>
<evidence type="ECO:0000313" key="2">
    <source>
        <dbReference type="EMBL" id="KAF7833312.1"/>
    </source>
</evidence>
<dbReference type="PANTHER" id="PTHR11439">
    <property type="entry name" value="GAG-POL-RELATED RETROTRANSPOSON"/>
    <property type="match status" value="1"/>
</dbReference>
<name>A0A835CAB2_9FABA</name>
<dbReference type="AlphaFoldDB" id="A0A835CAB2"/>